<sequence>FRVSLGYQKLRKYKSVYLLSTGHPVEVVSALMQTSGKTVLRHYAGAEEKNAIDEISEVMTLAREIFESHYALPTPASGCGGGEPKETVEPPTAYQPNCRNFVGCIFCSKFRLHADENSIRKVLSMRWVTSEFLNACTDVHQFHTVHGNAILRIDAVMAELIQFRPEARALIERITQEITDNFQLTDYWERLYSRLIRAKVIQ</sequence>
<dbReference type="AlphaFoldDB" id="A0A3M6B7Z8"/>
<accession>A0A3M6B7Z8</accession>
<feature type="non-terminal residue" evidence="1">
    <location>
        <position position="1"/>
    </location>
</feature>
<organism evidence="1 2">
    <name type="scientific">Pseudomonas syringae pv. maculicola</name>
    <dbReference type="NCBI Taxonomy" id="59511"/>
    <lineage>
        <taxon>Bacteria</taxon>
        <taxon>Pseudomonadati</taxon>
        <taxon>Pseudomonadota</taxon>
        <taxon>Gammaproteobacteria</taxon>
        <taxon>Pseudomonadales</taxon>
        <taxon>Pseudomonadaceae</taxon>
        <taxon>Pseudomonas</taxon>
    </lineage>
</organism>
<comment type="caution">
    <text evidence="1">The sequence shown here is derived from an EMBL/GenBank/DDBJ whole genome shotgun (WGS) entry which is preliminary data.</text>
</comment>
<dbReference type="EMBL" id="RBUQ01000378">
    <property type="protein sequence ID" value="RMV27134.1"/>
    <property type="molecule type" value="Genomic_DNA"/>
</dbReference>
<reference evidence="1 2" key="1">
    <citation type="submission" date="2018-08" db="EMBL/GenBank/DDBJ databases">
        <title>Recombination of ecologically and evolutionarily significant loci maintains genetic cohesion in the Pseudomonas syringae species complex.</title>
        <authorList>
            <person name="Dillon M."/>
            <person name="Thakur S."/>
            <person name="Almeida R.N.D."/>
            <person name="Weir B.S."/>
            <person name="Guttman D.S."/>
        </authorList>
    </citation>
    <scope>NUCLEOTIDE SEQUENCE [LARGE SCALE GENOMIC DNA]</scope>
    <source>
        <strain evidence="1 2">ICMP 11281</strain>
    </source>
</reference>
<evidence type="ECO:0000313" key="1">
    <source>
        <dbReference type="EMBL" id="RMV27134.1"/>
    </source>
</evidence>
<name>A0A3M6B7Z8_PSEYM</name>
<dbReference type="RefSeq" id="WP_221034839.1">
    <property type="nucleotide sequence ID" value="NZ_RBUQ01000378.1"/>
</dbReference>
<gene>
    <name evidence="1" type="ORF">ALP13_01314</name>
</gene>
<proteinExistence type="predicted"/>
<evidence type="ECO:0000313" key="2">
    <source>
        <dbReference type="Proteomes" id="UP000271631"/>
    </source>
</evidence>
<dbReference type="Proteomes" id="UP000271631">
    <property type="component" value="Unassembled WGS sequence"/>
</dbReference>
<protein>
    <submittedName>
        <fullName evidence="1">Phage integrase protein</fullName>
    </submittedName>
</protein>